<feature type="compositionally biased region" description="Basic and acidic residues" evidence="2">
    <location>
        <begin position="938"/>
        <end position="958"/>
    </location>
</feature>
<evidence type="ECO:0000256" key="1">
    <source>
        <dbReference type="SAM" id="Coils"/>
    </source>
</evidence>
<evidence type="ECO:0000313" key="4">
    <source>
        <dbReference type="Proteomes" id="UP000626109"/>
    </source>
</evidence>
<feature type="coiled-coil region" evidence="1">
    <location>
        <begin position="803"/>
        <end position="851"/>
    </location>
</feature>
<feature type="coiled-coil region" evidence="1">
    <location>
        <begin position="719"/>
        <end position="771"/>
    </location>
</feature>
<feature type="coiled-coil region" evidence="1">
    <location>
        <begin position="195"/>
        <end position="289"/>
    </location>
</feature>
<feature type="coiled-coil region" evidence="1">
    <location>
        <begin position="620"/>
        <end position="693"/>
    </location>
</feature>
<keyword evidence="1" id="KW-0175">Coiled coil</keyword>
<feature type="region of interest" description="Disordered" evidence="2">
    <location>
        <begin position="927"/>
        <end position="981"/>
    </location>
</feature>
<comment type="caution">
    <text evidence="3">The sequence shown here is derived from an EMBL/GenBank/DDBJ whole genome shotgun (WGS) entry which is preliminary data.</text>
</comment>
<organism evidence="3 4">
    <name type="scientific">Polarella glacialis</name>
    <name type="common">Dinoflagellate</name>
    <dbReference type="NCBI Taxonomy" id="89957"/>
    <lineage>
        <taxon>Eukaryota</taxon>
        <taxon>Sar</taxon>
        <taxon>Alveolata</taxon>
        <taxon>Dinophyceae</taxon>
        <taxon>Suessiales</taxon>
        <taxon>Suessiaceae</taxon>
        <taxon>Polarella</taxon>
    </lineage>
</organism>
<gene>
    <name evidence="3" type="ORF">PGLA2088_LOCUS14766</name>
</gene>
<name>A0A813IYV7_POLGL</name>
<dbReference type="AlphaFoldDB" id="A0A813IYV7"/>
<dbReference type="Proteomes" id="UP000626109">
    <property type="component" value="Unassembled WGS sequence"/>
</dbReference>
<accession>A0A813IYV7</accession>
<sequence>MPMAREASLRSPPRLTNAQAVHGSGVSELPSTSYFRRDFQSRDFLLKGTPGRDSQDRAGAPEVSPPRPSPVPHLGGPRSSRTPLRGGEDLGHLVPPHSESQSRTEVEALQNRVAAEAAAKDDAKANLESFAHGLEVSMRQLRTACSAADSESHLTSPRAGTEKLLRGVGSFCDDIQEKLKRSRIAPQATGAARTYDVLRQSLTSAQRRCAAMNEDMLRVADGNEELMSSLQVVKDTNRRLVDQIQAQNSEIAELTQLRLEDEAQFEDLLSDLKAEREHQRQELEQRLQTSVADCQAGFREEQARIAGQLQAARGSLRTLAVQLTGLRRLHAATAEDVRANFTQWKEDALKQIGRRVLDGLVTYQDQGAEQLAQLEDTAHALRARLTAEKEAGSREAEAWSTRGRELEIDGRTLASRASEDSLRVARELSAAEAAREQCRASSVQEQRRFAAQLQELAVGSASLTVILDDIRGQVDSFEVGYRQAQEKLRQLDEEHQAASQRLREEDEALDVAVASNQGLRRQMEAQRVDAQESCEDALKESQANFQAELEGLLRLDRQEVHGLEAKLQDAEKEFADKASEVVSFELQEDQFAAERLSLERERSLWKAQQELAKKLRQEVDRELLQARKAWEEQLKELREEEVQVASSLQGLQADLNGALNTTSGFQQESEKKASEAQKRVRSLEAELHEVNSKLGPVRHALQQKVAALSSARGEAGEQRALALESQDELEQNLDSLTQETTDARSRLEADLAVERERLRRARAECEELQRKALASTWDSDSCTAGRLSGDFQDIRDERREAASRCAQQDAEAERRRADTAETEVKQAQLQLDEQERQLQDEASKLRASRSEVTSVRRRLEVDNVAEGKALADLDLSHREVTSVESRLQAVHARHEKDVVAANERMRSELDRQRLAMEAAEAENRRLKQLSADSGARGGVEESLSRMRLRTDQLRRELQQRGAPGTPGTPALAALSVERTRR</sequence>
<protein>
    <submittedName>
        <fullName evidence="3">Uncharacterized protein</fullName>
    </submittedName>
</protein>
<dbReference type="EMBL" id="CAJNNW010018006">
    <property type="protein sequence ID" value="CAE8662196.1"/>
    <property type="molecule type" value="Genomic_DNA"/>
</dbReference>
<evidence type="ECO:0000256" key="2">
    <source>
        <dbReference type="SAM" id="MobiDB-lite"/>
    </source>
</evidence>
<feature type="compositionally biased region" description="Low complexity" evidence="2">
    <location>
        <begin position="961"/>
        <end position="974"/>
    </location>
</feature>
<feature type="coiled-coil region" evidence="1">
    <location>
        <begin position="474"/>
        <end position="580"/>
    </location>
</feature>
<feature type="region of interest" description="Disordered" evidence="2">
    <location>
        <begin position="1"/>
        <end position="104"/>
    </location>
</feature>
<reference evidence="3" key="1">
    <citation type="submission" date="2021-02" db="EMBL/GenBank/DDBJ databases">
        <authorList>
            <person name="Dougan E. K."/>
            <person name="Rhodes N."/>
            <person name="Thang M."/>
            <person name="Chan C."/>
        </authorList>
    </citation>
    <scope>NUCLEOTIDE SEQUENCE</scope>
</reference>
<feature type="compositionally biased region" description="Basic and acidic residues" evidence="2">
    <location>
        <begin position="35"/>
        <end position="45"/>
    </location>
</feature>
<evidence type="ECO:0000313" key="3">
    <source>
        <dbReference type="EMBL" id="CAE8662196.1"/>
    </source>
</evidence>
<proteinExistence type="predicted"/>